<reference evidence="1 2" key="1">
    <citation type="journal article" date="2016" name="Nat. Commun.">
        <title>Thousands of microbial genomes shed light on interconnected biogeochemical processes in an aquifer system.</title>
        <authorList>
            <person name="Anantharaman K."/>
            <person name="Brown C.T."/>
            <person name="Hug L.A."/>
            <person name="Sharon I."/>
            <person name="Castelle C.J."/>
            <person name="Probst A.J."/>
            <person name="Thomas B.C."/>
            <person name="Singh A."/>
            <person name="Wilkins M.J."/>
            <person name="Karaoz U."/>
            <person name="Brodie E.L."/>
            <person name="Williams K.H."/>
            <person name="Hubbard S.S."/>
            <person name="Banfield J.F."/>
        </authorList>
    </citation>
    <scope>NUCLEOTIDE SEQUENCE [LARGE SCALE GENOMIC DNA]</scope>
</reference>
<gene>
    <name evidence="1" type="ORF">A2733_00855</name>
</gene>
<name>A0A1F6V1E9_9BACT</name>
<dbReference type="EMBL" id="MFTO01000021">
    <property type="protein sequence ID" value="OGI63379.1"/>
    <property type="molecule type" value="Genomic_DNA"/>
</dbReference>
<sequence>MQRSENTLKDSTLDVKDTSISVGYTKTNKLITALYMVTDIMDINEPIRLKLRTLGVGILSDMHIPLARSDLASGINQIVSFLEMASTLGMISEMNCGILKKEFIELKDSVLQPKKEFYPIGRDFSIAEFLANPDQIEEENKTSLPIKDNKYFSIGPRHSRVTGGPSNFTRIGVQKGSTLMKALSDKASTLHSKKENFDLLKKERRYEIVNIIKSKNQNGTATGATITDIKTGAKDTLSNFSEKTLQRELIAMIKDNVLYKTGTKRWSKYFIKNTL</sequence>
<protein>
    <submittedName>
        <fullName evidence="1">Uncharacterized protein</fullName>
    </submittedName>
</protein>
<accession>A0A1F6V1E9</accession>
<organism evidence="1 2">
    <name type="scientific">Candidatus Nomurabacteria bacterium RIFCSPHIGHO2_01_FULL_40_20</name>
    <dbReference type="NCBI Taxonomy" id="1801738"/>
    <lineage>
        <taxon>Bacteria</taxon>
        <taxon>Candidatus Nomuraibacteriota</taxon>
    </lineage>
</organism>
<evidence type="ECO:0000313" key="2">
    <source>
        <dbReference type="Proteomes" id="UP000178985"/>
    </source>
</evidence>
<comment type="caution">
    <text evidence="1">The sequence shown here is derived from an EMBL/GenBank/DDBJ whole genome shotgun (WGS) entry which is preliminary data.</text>
</comment>
<dbReference type="Proteomes" id="UP000178985">
    <property type="component" value="Unassembled WGS sequence"/>
</dbReference>
<proteinExistence type="predicted"/>
<dbReference type="AlphaFoldDB" id="A0A1F6V1E9"/>
<evidence type="ECO:0000313" key="1">
    <source>
        <dbReference type="EMBL" id="OGI63379.1"/>
    </source>
</evidence>